<gene>
    <name evidence="2" type="ORF">GOQ30_08385</name>
</gene>
<keyword evidence="3" id="KW-1185">Reference proteome</keyword>
<proteinExistence type="predicted"/>
<dbReference type="AlphaFoldDB" id="A0A6I4IHI6"/>
<evidence type="ECO:0000313" key="2">
    <source>
        <dbReference type="EMBL" id="MVO09175.1"/>
    </source>
</evidence>
<keyword evidence="1" id="KW-0472">Membrane</keyword>
<evidence type="ECO:0000256" key="1">
    <source>
        <dbReference type="SAM" id="Phobius"/>
    </source>
</evidence>
<dbReference type="Proteomes" id="UP000431264">
    <property type="component" value="Unassembled WGS sequence"/>
</dbReference>
<accession>A0A6I4IHI6</accession>
<name>A0A6I4IHI6_9FLAO</name>
<protein>
    <submittedName>
        <fullName evidence="2">Uncharacterized protein</fullName>
    </submittedName>
</protein>
<dbReference type="EMBL" id="WQLW01000005">
    <property type="protein sequence ID" value="MVO09175.1"/>
    <property type="molecule type" value="Genomic_DNA"/>
</dbReference>
<reference evidence="3" key="1">
    <citation type="submission" date="2019-05" db="EMBL/GenBank/DDBJ databases">
        <title>Flavobacterium profundi sp. nov., isolated from a deep-sea seamount.</title>
        <authorList>
            <person name="Zhang D.-C."/>
        </authorList>
    </citation>
    <scope>NUCLEOTIDE SEQUENCE [LARGE SCALE GENOMIC DNA]</scope>
    <source>
        <strain evidence="3">TP390</strain>
    </source>
</reference>
<feature type="transmembrane region" description="Helical" evidence="1">
    <location>
        <begin position="23"/>
        <end position="42"/>
    </location>
</feature>
<comment type="caution">
    <text evidence="2">The sequence shown here is derived from an EMBL/GenBank/DDBJ whole genome shotgun (WGS) entry which is preliminary data.</text>
</comment>
<evidence type="ECO:0000313" key="3">
    <source>
        <dbReference type="Proteomes" id="UP000431264"/>
    </source>
</evidence>
<keyword evidence="1" id="KW-0812">Transmembrane</keyword>
<organism evidence="2 3">
    <name type="scientific">Flavobacterium profundi</name>
    <dbReference type="NCBI Taxonomy" id="1774945"/>
    <lineage>
        <taxon>Bacteria</taxon>
        <taxon>Pseudomonadati</taxon>
        <taxon>Bacteroidota</taxon>
        <taxon>Flavobacteriia</taxon>
        <taxon>Flavobacteriales</taxon>
        <taxon>Flavobacteriaceae</taxon>
        <taxon>Flavobacterium</taxon>
    </lineage>
</organism>
<sequence length="50" mass="5523">MFIIIPLVDPTTIKIPSGDKPTVVLLVALAVFGITIVGFNSYKNYQKEKE</sequence>
<keyword evidence="1" id="KW-1133">Transmembrane helix</keyword>
<dbReference type="RefSeq" id="WP_157504207.1">
    <property type="nucleotide sequence ID" value="NZ_VDCZ01000005.1"/>
</dbReference>